<dbReference type="VEuPathDB" id="FungiDB:ACJ73_05189"/>
<sequence length="128" mass="14634">MPNAYPGCYLFELLRVDGALYLPSSYTRIRNYEQEETQVAVPSPVQRLASLSVTIYECAANLPSRREERAERPTRFVFEDLFRLTLEFMAVVKRLGSGDVASSSVAYHSWAGMMNRLYLWSSPATLVW</sequence>
<dbReference type="OrthoDB" id="4173234at2759"/>
<comment type="caution">
    <text evidence="1">The sequence shown here is derived from an EMBL/GenBank/DDBJ whole genome shotgun (WGS) entry which is preliminary data.</text>
</comment>
<evidence type="ECO:0000313" key="1">
    <source>
        <dbReference type="EMBL" id="OJD23456.1"/>
    </source>
</evidence>
<name>A0A1J9Q4M2_9EURO</name>
<accession>A0A1J9Q4M2</accession>
<dbReference type="EMBL" id="LGTZ01000788">
    <property type="protein sequence ID" value="OJD23456.1"/>
    <property type="molecule type" value="Genomic_DNA"/>
</dbReference>
<protein>
    <submittedName>
        <fullName evidence="1">Uncharacterized protein</fullName>
    </submittedName>
</protein>
<gene>
    <name evidence="1" type="ORF">ACJ73_05189</name>
</gene>
<dbReference type="AlphaFoldDB" id="A0A1J9Q4M2"/>
<reference evidence="1 2" key="1">
    <citation type="submission" date="2015-08" db="EMBL/GenBank/DDBJ databases">
        <title>Emmonsia species relationships and genome sequence.</title>
        <authorList>
            <person name="Cuomo C.A."/>
            <person name="Schwartz I.S."/>
            <person name="Kenyon C."/>
            <person name="De Hoog G.S."/>
            <person name="Govender N.P."/>
            <person name="Botha A."/>
            <person name="Moreno L."/>
            <person name="De Vries M."/>
            <person name="Munoz J.F."/>
            <person name="Stielow J.B."/>
        </authorList>
    </citation>
    <scope>NUCLEOTIDE SEQUENCE [LARGE SCALE GENOMIC DNA]</scope>
    <source>
        <strain evidence="1 2">EI222</strain>
    </source>
</reference>
<evidence type="ECO:0000313" key="2">
    <source>
        <dbReference type="Proteomes" id="UP000242791"/>
    </source>
</evidence>
<dbReference type="Proteomes" id="UP000242791">
    <property type="component" value="Unassembled WGS sequence"/>
</dbReference>
<proteinExistence type="predicted"/>
<organism evidence="1 2">
    <name type="scientific">Blastomyces percursus</name>
    <dbReference type="NCBI Taxonomy" id="1658174"/>
    <lineage>
        <taxon>Eukaryota</taxon>
        <taxon>Fungi</taxon>
        <taxon>Dikarya</taxon>
        <taxon>Ascomycota</taxon>
        <taxon>Pezizomycotina</taxon>
        <taxon>Eurotiomycetes</taxon>
        <taxon>Eurotiomycetidae</taxon>
        <taxon>Onygenales</taxon>
        <taxon>Ajellomycetaceae</taxon>
        <taxon>Blastomyces</taxon>
    </lineage>
</organism>
<keyword evidence="2" id="KW-1185">Reference proteome</keyword>
<dbReference type="STRING" id="1658174.A0A1J9Q4M2"/>